<keyword evidence="9" id="KW-0325">Glycoprotein</keyword>
<feature type="chain" id="PRO_5012613969" description="non-specific serine/threonine protein kinase" evidence="14">
    <location>
        <begin position="27"/>
        <end position="931"/>
    </location>
</feature>
<evidence type="ECO:0000256" key="9">
    <source>
        <dbReference type="ARBA" id="ARBA00023180"/>
    </source>
</evidence>
<dbReference type="Pfam" id="PF07714">
    <property type="entry name" value="PK_Tyr_Ser-Thr"/>
    <property type="match status" value="1"/>
</dbReference>
<reference evidence="16" key="1">
    <citation type="submission" date="2016-04" db="EMBL/GenBank/DDBJ databases">
        <authorList>
            <person name="Evans L.H."/>
            <person name="Alamgir A."/>
            <person name="Owens N."/>
            <person name="Weber N.D."/>
            <person name="Virtaneva K."/>
            <person name="Barbian K."/>
            <person name="Babar A."/>
            <person name="Rosenke K."/>
        </authorList>
    </citation>
    <scope>NUCLEOTIDE SEQUENCE</scope>
    <source>
        <strain evidence="16">Antarctic moss No.L</strain>
    </source>
</reference>
<evidence type="ECO:0000256" key="11">
    <source>
        <dbReference type="ARBA" id="ARBA00048679"/>
    </source>
</evidence>
<evidence type="ECO:0000256" key="7">
    <source>
        <dbReference type="ARBA" id="ARBA00022989"/>
    </source>
</evidence>
<protein>
    <recommendedName>
        <fullName evidence="2">non-specific serine/threonine protein kinase</fullName>
        <ecNumber evidence="2">2.7.11.1</ecNumber>
    </recommendedName>
</protein>
<gene>
    <name evidence="16" type="primary">LRR-RLK6</name>
</gene>
<dbReference type="SUPFAM" id="SSF52058">
    <property type="entry name" value="L domain-like"/>
    <property type="match status" value="1"/>
</dbReference>
<evidence type="ECO:0000256" key="13">
    <source>
        <dbReference type="SAM" id="Phobius"/>
    </source>
</evidence>
<dbReference type="Gene3D" id="1.10.510.10">
    <property type="entry name" value="Transferase(Phosphotransferase) domain 1"/>
    <property type="match status" value="1"/>
</dbReference>
<evidence type="ECO:0000259" key="15">
    <source>
        <dbReference type="PROSITE" id="PS50011"/>
    </source>
</evidence>
<dbReference type="GO" id="GO:0005524">
    <property type="term" value="F:ATP binding"/>
    <property type="evidence" value="ECO:0007669"/>
    <property type="project" value="InterPro"/>
</dbReference>
<feature type="domain" description="Protein kinase" evidence="15">
    <location>
        <begin position="590"/>
        <end position="870"/>
    </location>
</feature>
<dbReference type="InterPro" id="IPR000719">
    <property type="entry name" value="Prot_kinase_dom"/>
</dbReference>
<proteinExistence type="evidence at transcript level"/>
<keyword evidence="16" id="KW-0418">Kinase</keyword>
<dbReference type="SUPFAM" id="SSF56112">
    <property type="entry name" value="Protein kinase-like (PK-like)"/>
    <property type="match status" value="1"/>
</dbReference>
<dbReference type="Pfam" id="PF13855">
    <property type="entry name" value="LRR_8"/>
    <property type="match status" value="1"/>
</dbReference>
<keyword evidence="16" id="KW-0808">Transferase</keyword>
<evidence type="ECO:0000256" key="2">
    <source>
        <dbReference type="ARBA" id="ARBA00012513"/>
    </source>
</evidence>
<dbReference type="FunFam" id="1.10.510.10:FF:001703">
    <property type="entry name" value="Predicted protein"/>
    <property type="match status" value="1"/>
</dbReference>
<evidence type="ECO:0000313" key="16">
    <source>
        <dbReference type="EMBL" id="APU94834.1"/>
    </source>
</evidence>
<keyword evidence="16" id="KW-0675">Receptor</keyword>
<comment type="catalytic activity">
    <reaction evidence="11">
        <text>L-seryl-[protein] + ATP = O-phospho-L-seryl-[protein] + ADP + H(+)</text>
        <dbReference type="Rhea" id="RHEA:17989"/>
        <dbReference type="Rhea" id="RHEA-COMP:9863"/>
        <dbReference type="Rhea" id="RHEA-COMP:11604"/>
        <dbReference type="ChEBI" id="CHEBI:15378"/>
        <dbReference type="ChEBI" id="CHEBI:29999"/>
        <dbReference type="ChEBI" id="CHEBI:30616"/>
        <dbReference type="ChEBI" id="CHEBI:83421"/>
        <dbReference type="ChEBI" id="CHEBI:456216"/>
        <dbReference type="EC" id="2.7.11.1"/>
    </reaction>
</comment>
<dbReference type="PROSITE" id="PS00108">
    <property type="entry name" value="PROTEIN_KINASE_ST"/>
    <property type="match status" value="1"/>
</dbReference>
<keyword evidence="5 14" id="KW-0732">Signal</keyword>
<evidence type="ECO:0000256" key="10">
    <source>
        <dbReference type="ARBA" id="ARBA00047899"/>
    </source>
</evidence>
<feature type="transmembrane region" description="Helical" evidence="13">
    <location>
        <begin position="528"/>
        <end position="549"/>
    </location>
</feature>
<dbReference type="Pfam" id="PF12819">
    <property type="entry name" value="Malectin_like"/>
    <property type="match status" value="1"/>
</dbReference>
<dbReference type="GO" id="GO:0016020">
    <property type="term" value="C:membrane"/>
    <property type="evidence" value="ECO:0007669"/>
    <property type="project" value="UniProtKB-SubCell"/>
</dbReference>
<dbReference type="InterPro" id="IPR024788">
    <property type="entry name" value="Malectin-like_Carb-bd_dom"/>
</dbReference>
<keyword evidence="8 13" id="KW-0472">Membrane</keyword>
<evidence type="ECO:0000256" key="5">
    <source>
        <dbReference type="ARBA" id="ARBA00022729"/>
    </source>
</evidence>
<feature type="signal peptide" evidence="14">
    <location>
        <begin position="1"/>
        <end position="26"/>
    </location>
</feature>
<evidence type="ECO:0000256" key="8">
    <source>
        <dbReference type="ARBA" id="ARBA00023136"/>
    </source>
</evidence>
<dbReference type="Gene3D" id="3.30.200.20">
    <property type="entry name" value="Phosphorylase Kinase, domain 1"/>
    <property type="match status" value="1"/>
</dbReference>
<keyword evidence="6" id="KW-0677">Repeat</keyword>
<dbReference type="InterPro" id="IPR008271">
    <property type="entry name" value="Ser/Thr_kinase_AS"/>
</dbReference>
<dbReference type="PANTHER" id="PTHR45631:SF68">
    <property type="entry name" value="REPEAT FAMILY PROTEIN, PUTATIVE, EXPRESSED-RELATED"/>
    <property type="match status" value="1"/>
</dbReference>
<feature type="region of interest" description="Disordered" evidence="12">
    <location>
        <begin position="908"/>
        <end position="931"/>
    </location>
</feature>
<dbReference type="FunFam" id="3.80.10.10:FF:000041">
    <property type="entry name" value="LRR receptor-like serine/threonine-protein kinase ERECTA"/>
    <property type="match status" value="1"/>
</dbReference>
<comment type="catalytic activity">
    <reaction evidence="10">
        <text>L-threonyl-[protein] + ATP = O-phospho-L-threonyl-[protein] + ADP + H(+)</text>
        <dbReference type="Rhea" id="RHEA:46608"/>
        <dbReference type="Rhea" id="RHEA-COMP:11060"/>
        <dbReference type="Rhea" id="RHEA-COMP:11605"/>
        <dbReference type="ChEBI" id="CHEBI:15378"/>
        <dbReference type="ChEBI" id="CHEBI:30013"/>
        <dbReference type="ChEBI" id="CHEBI:30616"/>
        <dbReference type="ChEBI" id="CHEBI:61977"/>
        <dbReference type="ChEBI" id="CHEBI:456216"/>
        <dbReference type="EC" id="2.7.11.1"/>
    </reaction>
</comment>
<keyword evidence="7 13" id="KW-1133">Transmembrane helix</keyword>
<evidence type="ECO:0000256" key="6">
    <source>
        <dbReference type="ARBA" id="ARBA00022737"/>
    </source>
</evidence>
<evidence type="ECO:0000256" key="4">
    <source>
        <dbReference type="ARBA" id="ARBA00022692"/>
    </source>
</evidence>
<dbReference type="InterPro" id="IPR001245">
    <property type="entry name" value="Ser-Thr/Tyr_kinase_cat_dom"/>
</dbReference>
<keyword evidence="4 13" id="KW-0812">Transmembrane</keyword>
<dbReference type="InterPro" id="IPR011009">
    <property type="entry name" value="Kinase-like_dom_sf"/>
</dbReference>
<organism evidence="16">
    <name type="scientific">Pohlia nutans</name>
    <dbReference type="NCBI Taxonomy" id="140635"/>
    <lineage>
        <taxon>Eukaryota</taxon>
        <taxon>Viridiplantae</taxon>
        <taxon>Streptophyta</taxon>
        <taxon>Embryophyta</taxon>
        <taxon>Bryophyta</taxon>
        <taxon>Bryophytina</taxon>
        <taxon>Bryopsida</taxon>
        <taxon>Bryidae</taxon>
        <taxon>Bryanae</taxon>
        <taxon>Bryales</taxon>
        <taxon>Mniaceae</taxon>
        <taxon>Pohlia</taxon>
    </lineage>
</organism>
<evidence type="ECO:0000256" key="1">
    <source>
        <dbReference type="ARBA" id="ARBA00004167"/>
    </source>
</evidence>
<dbReference type="CDD" id="cd14066">
    <property type="entry name" value="STKc_IRAK"/>
    <property type="match status" value="1"/>
</dbReference>
<dbReference type="InterPro" id="IPR032675">
    <property type="entry name" value="LRR_dom_sf"/>
</dbReference>
<dbReference type="EC" id="2.7.11.1" evidence="2"/>
<dbReference type="GO" id="GO:0004672">
    <property type="term" value="F:protein kinase activity"/>
    <property type="evidence" value="ECO:0007669"/>
    <property type="project" value="InterPro"/>
</dbReference>
<name>A0A1P8DYW0_9BRYO</name>
<dbReference type="PANTHER" id="PTHR45631">
    <property type="entry name" value="OS07G0107800 PROTEIN-RELATED"/>
    <property type="match status" value="1"/>
</dbReference>
<dbReference type="Gene3D" id="2.60.120.430">
    <property type="entry name" value="Galactose-binding lectin"/>
    <property type="match status" value="1"/>
</dbReference>
<dbReference type="EMBL" id="KX159230">
    <property type="protein sequence ID" value="APU94834.1"/>
    <property type="molecule type" value="mRNA"/>
</dbReference>
<dbReference type="InterPro" id="IPR001611">
    <property type="entry name" value="Leu-rich_rpt"/>
</dbReference>
<dbReference type="AlphaFoldDB" id="A0A1P8DYW0"/>
<accession>A0A1P8DYW0</accession>
<comment type="subcellular location">
    <subcellularLocation>
        <location evidence="1">Membrane</location>
        <topology evidence="1">Single-pass membrane protein</topology>
    </subcellularLocation>
</comment>
<evidence type="ECO:0000256" key="12">
    <source>
        <dbReference type="SAM" id="MobiDB-lite"/>
    </source>
</evidence>
<evidence type="ECO:0000256" key="3">
    <source>
        <dbReference type="ARBA" id="ARBA00022614"/>
    </source>
</evidence>
<sequence>MACTMFSSSVGIAALWISTLMWQLHAQPGFINIDCGANAANHDTALNMTWVPDADYTSTGVNAVDEGAGNGFIYNPVHTMNTIRRFPGPRNKSCYSLPVMVNVTYLVRLSFVPQNPPPEFDIVVEATRIRSVDSFNGDFVEVVLKASRTDMYVCLLRTNPSDVPYISSLELRPLDDGMYALVEKGYYLLHLDRKNFGANKLSIVRYPDDPFDRIWLGENVPGISINTTQPVEVASASNQPPMEVMKTAKLLRGSQFQAWVPAVEYYVVLYFAEIDGSMNASSRRFDVSLDSKPWVVDFSILLASGASGMYTTLQVEKTYAAIAQFGNFTFNPCVDSSGLPMLNAYEAYQIFEDVQQRTFWPDAMAIEDIKQRYNLMDWSGDPCSPYPYDWLTCSLEQSGPRITTLNLANMNLSGPIATSIGNLTALSSLFLSNNLLSGPIPDFSQLTSLTHLCLQQNSLSGVIPQSLVDLPSLQELYLQDNRLGGSLPNMGNKPLIMNVSGNPLLCHDDHDDCGVISIGHSKNWKSHVLSVVVGILGCLLVLMAFYALYRWRRRKCKRYVESGKKRMDKQHSFQSHTQEFNLRELRAASKNFSEKIGEGGFGPVYYGKLANGQEVAIKVSNGISKQGQSEFYTEVDLLSRIHHKNLVSLIGFCQEKDKQMLIYEYFSNGSLRDHLYGPSATTPLSWNTRVHIALDAAHGLEYLHMACRPNIIHRDVKSSNILLTERMEAKVSDFGLSKFALQAEGVSHISTLVKGTAGYLDPEYYISQKLTVKSDVYSFGVVLLELICGRTPISMSLSNPSHKLSITEVVRPHLQAGNLQEIVDPELHSEFSLESMWKVIEVAMASVEPKESHRPNMQEVVQELREAAFIEDQRCTKLGLRQQQLKEATGGRHSSAVVSEQLTTTGTAAETIFTDTSQESMASRYSMPSPR</sequence>
<dbReference type="SMART" id="SM00220">
    <property type="entry name" value="S_TKc"/>
    <property type="match status" value="1"/>
</dbReference>
<dbReference type="PROSITE" id="PS50011">
    <property type="entry name" value="PROTEIN_KINASE_DOM"/>
    <property type="match status" value="1"/>
</dbReference>
<dbReference type="FunFam" id="3.30.200.20:FF:000394">
    <property type="entry name" value="Leucine-rich repeat receptor-like protein kinase"/>
    <property type="match status" value="1"/>
</dbReference>
<dbReference type="Gene3D" id="3.80.10.10">
    <property type="entry name" value="Ribonuclease Inhibitor"/>
    <property type="match status" value="1"/>
</dbReference>
<evidence type="ECO:0000256" key="14">
    <source>
        <dbReference type="SAM" id="SignalP"/>
    </source>
</evidence>
<keyword evidence="3" id="KW-0433">Leucine-rich repeat</keyword>